<evidence type="ECO:0000313" key="2">
    <source>
        <dbReference type="EMBL" id="KAA9160156.1"/>
    </source>
</evidence>
<dbReference type="PANTHER" id="PTHR23026">
    <property type="entry name" value="NADPH NITROREDUCTASE"/>
    <property type="match status" value="1"/>
</dbReference>
<dbReference type="OrthoDB" id="9798230at2"/>
<comment type="caution">
    <text evidence="2">The sequence shown here is derived from an EMBL/GenBank/DDBJ whole genome shotgun (WGS) entry which is preliminary data.</text>
</comment>
<gene>
    <name evidence="2" type="ORF">FPZ12_018250</name>
</gene>
<dbReference type="Proteomes" id="UP000319769">
    <property type="component" value="Unassembled WGS sequence"/>
</dbReference>
<proteinExistence type="predicted"/>
<dbReference type="RefSeq" id="WP_144757152.1">
    <property type="nucleotide sequence ID" value="NZ_VMNW02000024.1"/>
</dbReference>
<dbReference type="AlphaFoldDB" id="A0A5N0V186"/>
<name>A0A5N0V186_9PSEU</name>
<dbReference type="EMBL" id="VMNW02000024">
    <property type="protein sequence ID" value="KAA9160156.1"/>
    <property type="molecule type" value="Genomic_DNA"/>
</dbReference>
<dbReference type="Pfam" id="PF00881">
    <property type="entry name" value="Nitroreductase"/>
    <property type="match status" value="2"/>
</dbReference>
<sequence length="169" mass="18612">METRDAITARRNVREYTGDPIPGEHLDRILEAGRRAPSSRNTQPWDFVVVTDRDRLVELAKVWQGAGHVAGSAATIALIGPVHEAGGERVQYDLGQATANIMLAATDLGIGSGHSAVRDQVLAQELLGFPDDRACLYLIALGYPAGRPLRPIRKPDRRAFDDVVHRERW</sequence>
<dbReference type="InterPro" id="IPR029479">
    <property type="entry name" value="Nitroreductase"/>
</dbReference>
<protein>
    <submittedName>
        <fullName evidence="2">Nitroreductase</fullName>
    </submittedName>
</protein>
<dbReference type="Gene3D" id="3.40.109.10">
    <property type="entry name" value="NADH Oxidase"/>
    <property type="match status" value="1"/>
</dbReference>
<feature type="domain" description="Nitroreductase" evidence="1">
    <location>
        <begin position="7"/>
        <end position="61"/>
    </location>
</feature>
<organism evidence="2 3">
    <name type="scientific">Amycolatopsis acidicola</name>
    <dbReference type="NCBI Taxonomy" id="2596893"/>
    <lineage>
        <taxon>Bacteria</taxon>
        <taxon>Bacillati</taxon>
        <taxon>Actinomycetota</taxon>
        <taxon>Actinomycetes</taxon>
        <taxon>Pseudonocardiales</taxon>
        <taxon>Pseudonocardiaceae</taxon>
        <taxon>Amycolatopsis</taxon>
    </lineage>
</organism>
<evidence type="ECO:0000259" key="1">
    <source>
        <dbReference type="Pfam" id="PF00881"/>
    </source>
</evidence>
<reference evidence="2" key="1">
    <citation type="submission" date="2019-09" db="EMBL/GenBank/DDBJ databases">
        <authorList>
            <person name="Teo W.F.A."/>
            <person name="Duangmal K."/>
        </authorList>
    </citation>
    <scope>NUCLEOTIDE SEQUENCE [LARGE SCALE GENOMIC DNA]</scope>
    <source>
        <strain evidence="2">K81G1</strain>
    </source>
</reference>
<dbReference type="InterPro" id="IPR050627">
    <property type="entry name" value="Nitroreductase/BluB"/>
</dbReference>
<dbReference type="InterPro" id="IPR000415">
    <property type="entry name" value="Nitroreductase-like"/>
</dbReference>
<dbReference type="PANTHER" id="PTHR23026:SF123">
    <property type="entry name" value="NAD(P)H NITROREDUCTASE RV3131-RELATED"/>
    <property type="match status" value="1"/>
</dbReference>
<feature type="domain" description="Nitroreductase" evidence="1">
    <location>
        <begin position="83"/>
        <end position="143"/>
    </location>
</feature>
<keyword evidence="3" id="KW-1185">Reference proteome</keyword>
<accession>A0A5N0V186</accession>
<evidence type="ECO:0000313" key="3">
    <source>
        <dbReference type="Proteomes" id="UP000319769"/>
    </source>
</evidence>
<dbReference type="SUPFAM" id="SSF55469">
    <property type="entry name" value="FMN-dependent nitroreductase-like"/>
    <property type="match status" value="1"/>
</dbReference>
<dbReference type="GO" id="GO:0016491">
    <property type="term" value="F:oxidoreductase activity"/>
    <property type="evidence" value="ECO:0007669"/>
    <property type="project" value="InterPro"/>
</dbReference>